<proteinExistence type="predicted"/>
<evidence type="ECO:0000256" key="5">
    <source>
        <dbReference type="SAM" id="Phobius"/>
    </source>
</evidence>
<dbReference type="OrthoDB" id="264392at2759"/>
<keyword evidence="2 5" id="KW-0812">Transmembrane</keyword>
<dbReference type="PANTHER" id="PTHR15948:SF0">
    <property type="entry name" value="GOLGI PH REGULATOR A-RELATED"/>
    <property type="match status" value="1"/>
</dbReference>
<keyword evidence="4 5" id="KW-0472">Membrane</keyword>
<evidence type="ECO:0008006" key="10">
    <source>
        <dbReference type="Google" id="ProtNLM"/>
    </source>
</evidence>
<evidence type="ECO:0000313" key="9">
    <source>
        <dbReference type="Proteomes" id="UP000092555"/>
    </source>
</evidence>
<reference evidence="8 9" key="1">
    <citation type="submission" date="2016-05" db="EMBL/GenBank/DDBJ databases">
        <title>Comparative genomics of biotechnologically important yeasts.</title>
        <authorList>
            <consortium name="DOE Joint Genome Institute"/>
            <person name="Riley R."/>
            <person name="Haridas S."/>
            <person name="Wolfe K.H."/>
            <person name="Lopes M.R."/>
            <person name="Hittinger C.T."/>
            <person name="Goker M."/>
            <person name="Salamov A."/>
            <person name="Wisecaver J."/>
            <person name="Long T.M."/>
            <person name="Aerts A.L."/>
            <person name="Barry K."/>
            <person name="Choi C."/>
            <person name="Clum A."/>
            <person name="Coughlan A.Y."/>
            <person name="Deshpande S."/>
            <person name="Douglass A.P."/>
            <person name="Hanson S.J."/>
            <person name="Klenk H.-P."/>
            <person name="LaButti K."/>
            <person name="Lapidus A."/>
            <person name="Lindquist E."/>
            <person name="Lipzen A."/>
            <person name="Meier-kolthoff J.P."/>
            <person name="Ohm R.A."/>
            <person name="Otillar R.P."/>
            <person name="Pangilinan J."/>
            <person name="Peng Y."/>
            <person name="Rokas A."/>
            <person name="Rosa C.A."/>
            <person name="Scheuner C."/>
            <person name="Sibirny A.A."/>
            <person name="Slot J.C."/>
            <person name="Stielow J.B."/>
            <person name="Sun H."/>
            <person name="Kurtzman C.P."/>
            <person name="Blackwell M."/>
            <person name="Grigoriev I.V."/>
            <person name="Jeffries T.W."/>
        </authorList>
    </citation>
    <scope>NUCLEOTIDE SEQUENCE [LARGE SCALE GENOMIC DNA]</scope>
    <source>
        <strain evidence="8 9">NRRL YB-4993</strain>
    </source>
</reference>
<feature type="transmembrane region" description="Helical" evidence="5">
    <location>
        <begin position="171"/>
        <end position="190"/>
    </location>
</feature>
<feature type="transmembrane region" description="Helical" evidence="5">
    <location>
        <begin position="126"/>
        <end position="151"/>
    </location>
</feature>
<feature type="transmembrane region" description="Helical" evidence="5">
    <location>
        <begin position="497"/>
        <end position="518"/>
    </location>
</feature>
<feature type="transmembrane region" description="Helical" evidence="5">
    <location>
        <begin position="210"/>
        <end position="228"/>
    </location>
</feature>
<dbReference type="AlphaFoldDB" id="A0A1A0HJ35"/>
<keyword evidence="9" id="KW-1185">Reference proteome</keyword>
<feature type="domain" description="Golgi pH regulator conserved" evidence="7">
    <location>
        <begin position="201"/>
        <end position="274"/>
    </location>
</feature>
<evidence type="ECO:0000256" key="3">
    <source>
        <dbReference type="ARBA" id="ARBA00022989"/>
    </source>
</evidence>
<accession>A0A1A0HJ35</accession>
<keyword evidence="3 5" id="KW-1133">Transmembrane helix</keyword>
<dbReference type="PANTHER" id="PTHR15948">
    <property type="entry name" value="G-PROTEIN COUPLED RECEPTOR 89-RELATED"/>
    <property type="match status" value="1"/>
</dbReference>
<feature type="transmembrane region" description="Helical" evidence="5">
    <location>
        <begin position="562"/>
        <end position="580"/>
    </location>
</feature>
<evidence type="ECO:0000256" key="1">
    <source>
        <dbReference type="ARBA" id="ARBA00004141"/>
    </source>
</evidence>
<evidence type="ECO:0000256" key="2">
    <source>
        <dbReference type="ARBA" id="ARBA00022692"/>
    </source>
</evidence>
<dbReference type="InterPro" id="IPR015672">
    <property type="entry name" value="GPHR/GTG"/>
</dbReference>
<dbReference type="GeneID" id="30031329"/>
<dbReference type="InterPro" id="IPR025969">
    <property type="entry name" value="ABA_GPCR_dom"/>
</dbReference>
<name>A0A1A0HJ35_9ASCO</name>
<organism evidence="8 9">
    <name type="scientific">Metschnikowia bicuspidata var. bicuspidata NRRL YB-4993</name>
    <dbReference type="NCBI Taxonomy" id="869754"/>
    <lineage>
        <taxon>Eukaryota</taxon>
        <taxon>Fungi</taxon>
        <taxon>Dikarya</taxon>
        <taxon>Ascomycota</taxon>
        <taxon>Saccharomycotina</taxon>
        <taxon>Pichiomycetes</taxon>
        <taxon>Metschnikowiaceae</taxon>
        <taxon>Metschnikowia</taxon>
    </lineage>
</organism>
<dbReference type="InterPro" id="IPR022535">
    <property type="entry name" value="Golgi_pH-regulator_cons_dom"/>
</dbReference>
<comment type="subcellular location">
    <subcellularLocation>
        <location evidence="1">Membrane</location>
        <topology evidence="1">Multi-pass membrane protein</topology>
    </subcellularLocation>
</comment>
<dbReference type="Pfam" id="PF12537">
    <property type="entry name" value="GPHR_N"/>
    <property type="match status" value="1"/>
</dbReference>
<dbReference type="EMBL" id="LXTC01000001">
    <property type="protein sequence ID" value="OBA24025.1"/>
    <property type="molecule type" value="Genomic_DNA"/>
</dbReference>
<feature type="transmembrane region" description="Helical" evidence="5">
    <location>
        <begin position="371"/>
        <end position="393"/>
    </location>
</feature>
<dbReference type="GO" id="GO:0016020">
    <property type="term" value="C:membrane"/>
    <property type="evidence" value="ECO:0007669"/>
    <property type="project" value="UniProtKB-SubCell"/>
</dbReference>
<feature type="domain" description="Abscisic acid G-protein coupled receptor-like" evidence="6">
    <location>
        <begin position="368"/>
        <end position="576"/>
    </location>
</feature>
<evidence type="ECO:0000259" key="7">
    <source>
        <dbReference type="Pfam" id="PF12537"/>
    </source>
</evidence>
<feature type="transmembrane region" description="Helical" evidence="5">
    <location>
        <begin position="6"/>
        <end position="25"/>
    </location>
</feature>
<evidence type="ECO:0000259" key="6">
    <source>
        <dbReference type="Pfam" id="PF12430"/>
    </source>
</evidence>
<comment type="caution">
    <text evidence="8">The sequence shown here is derived from an EMBL/GenBank/DDBJ whole genome shotgun (WGS) entry which is preliminary data.</text>
</comment>
<feature type="transmembrane region" description="Helical" evidence="5">
    <location>
        <begin position="89"/>
        <end position="114"/>
    </location>
</feature>
<dbReference type="Proteomes" id="UP000092555">
    <property type="component" value="Unassembled WGS sequence"/>
</dbReference>
<dbReference type="STRING" id="869754.A0A1A0HJ35"/>
<gene>
    <name evidence="8" type="ORF">METBIDRAFT_65558</name>
</gene>
<dbReference type="Pfam" id="PF12430">
    <property type="entry name" value="ABA_GPCR"/>
    <property type="match status" value="1"/>
</dbReference>
<sequence length="605" mass="66953">MGTVSYVFEALSLVVVFAVFSLWSFKYVFNHDIIRNYAPRTHHAKAQINDMLQHAAGAKYGHRLLRLDVDDELEDEALRPFSAHGRHDTVHYVVGVLFSGVVTLSCELVLLLMIELFGAVALNLAVLRYVIAALVVLVTMVQPPLVILLYVNQRLTPQISLRSPSAILKMVATAALCGVWFAVLSRFGSIAQALGPAAERSFLEEKTNEVVLAGISITALLSGVGCMLTPIRSFWVDGVVLPKIALNTGASETQLNELIQSYNSTQMLKKKRQAELDALLASAAGTDYSMPVNDSLRLLKGSGRRLLSRVQSFTSLSSLTGTATEEEELAREIESLQSLQDLVYADICKKVDAVLRDRGSSVKAGVRLNRLVALGNAMFSVYCVYRIVNVLFLRLPYHYFWSLADLHRETNIIDDGDLSETLNKNTKDALAITIAKLIQRLFSYLPLSETQLVNQVSFILSGSLFVCSFQNVVITFRSLGRFLPTNTTTVDVHVKTLVKHLIVSEFLAIYVIATALLIRSNLPPETATLMLKILSLSPTSGPTSPAQMLREVEFIDMWFDKVFGVSCLGTLFFLAMKLFIESDSIYEAGYDEEMMIEENSALKIS</sequence>
<evidence type="ECO:0000313" key="8">
    <source>
        <dbReference type="EMBL" id="OBA24025.1"/>
    </source>
</evidence>
<protein>
    <recommendedName>
        <fullName evidence="10">Abscisic acid G-protein coupled receptor-like domain-containing protein</fullName>
    </recommendedName>
</protein>
<evidence type="ECO:0000256" key="4">
    <source>
        <dbReference type="ARBA" id="ARBA00023136"/>
    </source>
</evidence>
<feature type="transmembrane region" description="Helical" evidence="5">
    <location>
        <begin position="456"/>
        <end position="476"/>
    </location>
</feature>
<dbReference type="RefSeq" id="XP_018714506.1">
    <property type="nucleotide sequence ID" value="XM_018858353.1"/>
</dbReference>